<evidence type="ECO:0008006" key="4">
    <source>
        <dbReference type="Google" id="ProtNLM"/>
    </source>
</evidence>
<dbReference type="Proteomes" id="UP000031166">
    <property type="component" value="Unassembled WGS sequence"/>
</dbReference>
<sequence length="73" mass="7661">MRILILSAAVVLPLLSGCGTMGATNSYQQELNALEAACTRDQGILTPTGVQTGRPQTEYACKITGAATRIPPR</sequence>
<reference evidence="2 3" key="1">
    <citation type="submission" date="2014-12" db="EMBL/GenBank/DDBJ databases">
        <title>Genome sequencing of Brevundimonas nasdae TPW30.</title>
        <authorList>
            <person name="Tan P.W."/>
            <person name="Chan K.-G."/>
        </authorList>
    </citation>
    <scope>NUCLEOTIDE SEQUENCE [LARGE SCALE GENOMIC DNA]</scope>
    <source>
        <strain evidence="2 3">TPW30</strain>
    </source>
</reference>
<proteinExistence type="predicted"/>
<name>A0A0B4E2I3_9CAUL</name>
<evidence type="ECO:0000256" key="1">
    <source>
        <dbReference type="SAM" id="SignalP"/>
    </source>
</evidence>
<organism evidence="2 3">
    <name type="scientific">Brevundimonas nasdae</name>
    <dbReference type="NCBI Taxonomy" id="172043"/>
    <lineage>
        <taxon>Bacteria</taxon>
        <taxon>Pseudomonadati</taxon>
        <taxon>Pseudomonadota</taxon>
        <taxon>Alphaproteobacteria</taxon>
        <taxon>Caulobacterales</taxon>
        <taxon>Caulobacteraceae</taxon>
        <taxon>Brevundimonas</taxon>
    </lineage>
</organism>
<feature type="signal peptide" evidence="1">
    <location>
        <begin position="1"/>
        <end position="23"/>
    </location>
</feature>
<feature type="chain" id="PRO_5002101324" description="Lipoprotein" evidence="1">
    <location>
        <begin position="24"/>
        <end position="73"/>
    </location>
</feature>
<accession>A0A0B4E2I3</accession>
<dbReference type="EMBL" id="JWSY01000003">
    <property type="protein sequence ID" value="KIC60778.1"/>
    <property type="molecule type" value="Genomic_DNA"/>
</dbReference>
<dbReference type="STRING" id="172043.RM53_01425"/>
<dbReference type="RefSeq" id="WP_039243873.1">
    <property type="nucleotide sequence ID" value="NZ_JWSY01000003.1"/>
</dbReference>
<protein>
    <recommendedName>
        <fullName evidence="4">Lipoprotein</fullName>
    </recommendedName>
</protein>
<keyword evidence="1" id="KW-0732">Signal</keyword>
<evidence type="ECO:0000313" key="3">
    <source>
        <dbReference type="Proteomes" id="UP000031166"/>
    </source>
</evidence>
<dbReference type="AlphaFoldDB" id="A0A0B4E2I3"/>
<gene>
    <name evidence="2" type="ORF">RM53_01425</name>
</gene>
<evidence type="ECO:0000313" key="2">
    <source>
        <dbReference type="EMBL" id="KIC60778.1"/>
    </source>
</evidence>
<dbReference type="PROSITE" id="PS51257">
    <property type="entry name" value="PROKAR_LIPOPROTEIN"/>
    <property type="match status" value="1"/>
</dbReference>
<comment type="caution">
    <text evidence="2">The sequence shown here is derived from an EMBL/GenBank/DDBJ whole genome shotgun (WGS) entry which is preliminary data.</text>
</comment>